<feature type="compositionally biased region" description="Basic and acidic residues" evidence="3">
    <location>
        <begin position="221"/>
        <end position="236"/>
    </location>
</feature>
<feature type="region of interest" description="Disordered" evidence="3">
    <location>
        <begin position="611"/>
        <end position="652"/>
    </location>
</feature>
<keyword evidence="2" id="KW-0539">Nucleus</keyword>
<evidence type="ECO:0000313" key="8">
    <source>
        <dbReference type="Proteomes" id="UP001372834"/>
    </source>
</evidence>
<reference evidence="5 8" key="1">
    <citation type="submission" date="2023-10" db="EMBL/GenBank/DDBJ databases">
        <title>Genomes of two closely related lineages of the louse Polyplax serrata with different host specificities.</title>
        <authorList>
            <person name="Martinu J."/>
            <person name="Tarabai H."/>
            <person name="Stefka J."/>
            <person name="Hypsa V."/>
        </authorList>
    </citation>
    <scope>NUCLEOTIDE SEQUENCE [LARGE SCALE GENOMIC DNA]</scope>
    <source>
        <strain evidence="6">98ZLc_SE</strain>
        <strain evidence="5">HR10_N</strain>
    </source>
</reference>
<dbReference type="GO" id="GO:0005694">
    <property type="term" value="C:chromosome"/>
    <property type="evidence" value="ECO:0007669"/>
    <property type="project" value="UniProtKB-ARBA"/>
</dbReference>
<dbReference type="Proteomes" id="UP001359485">
    <property type="component" value="Unassembled WGS sequence"/>
</dbReference>
<dbReference type="InterPro" id="IPR023779">
    <property type="entry name" value="Chromodomain_CS"/>
</dbReference>
<feature type="compositionally biased region" description="Basic and acidic residues" evidence="3">
    <location>
        <begin position="383"/>
        <end position="392"/>
    </location>
</feature>
<feature type="region of interest" description="Disordered" evidence="3">
    <location>
        <begin position="1"/>
        <end position="36"/>
    </location>
</feature>
<keyword evidence="7" id="KW-1185">Reference proteome</keyword>
<feature type="compositionally biased region" description="Basic and acidic residues" evidence="3">
    <location>
        <begin position="611"/>
        <end position="622"/>
    </location>
</feature>
<dbReference type="PROSITE" id="PS00598">
    <property type="entry name" value="CHROMO_1"/>
    <property type="match status" value="1"/>
</dbReference>
<dbReference type="InterPro" id="IPR000953">
    <property type="entry name" value="Chromo/chromo_shadow_dom"/>
</dbReference>
<accession>A0AAN8RSE4</accession>
<dbReference type="Gene3D" id="2.40.50.40">
    <property type="match status" value="1"/>
</dbReference>
<dbReference type="GO" id="GO:0005634">
    <property type="term" value="C:nucleus"/>
    <property type="evidence" value="ECO:0007669"/>
    <property type="project" value="UniProtKB-SubCell"/>
</dbReference>
<dbReference type="PANTHER" id="PTHR22812">
    <property type="entry name" value="CHROMOBOX PROTEIN"/>
    <property type="match status" value="1"/>
</dbReference>
<dbReference type="InterPro" id="IPR051219">
    <property type="entry name" value="Heterochromatin_chromo-domain"/>
</dbReference>
<feature type="domain" description="Chromo" evidence="4">
    <location>
        <begin position="262"/>
        <end position="323"/>
    </location>
</feature>
<evidence type="ECO:0000256" key="1">
    <source>
        <dbReference type="ARBA" id="ARBA00004123"/>
    </source>
</evidence>
<dbReference type="Proteomes" id="UP001372834">
    <property type="component" value="Unassembled WGS sequence"/>
</dbReference>
<dbReference type="PROSITE" id="PS50013">
    <property type="entry name" value="CHROMO_2"/>
    <property type="match status" value="1"/>
</dbReference>
<evidence type="ECO:0000259" key="4">
    <source>
        <dbReference type="PROSITE" id="PS50013"/>
    </source>
</evidence>
<dbReference type="AlphaFoldDB" id="A0AAN8RSE4"/>
<evidence type="ECO:0000313" key="7">
    <source>
        <dbReference type="Proteomes" id="UP001359485"/>
    </source>
</evidence>
<dbReference type="Pfam" id="PF00385">
    <property type="entry name" value="Chromo"/>
    <property type="match status" value="1"/>
</dbReference>
<dbReference type="EMBL" id="JAWJWE010000042">
    <property type="protein sequence ID" value="KAK6618456.1"/>
    <property type="molecule type" value="Genomic_DNA"/>
</dbReference>
<feature type="region of interest" description="Disordered" evidence="3">
    <location>
        <begin position="164"/>
        <end position="183"/>
    </location>
</feature>
<comment type="subcellular location">
    <subcellularLocation>
        <location evidence="1">Nucleus</location>
    </subcellularLocation>
</comment>
<protein>
    <recommendedName>
        <fullName evidence="4">Chromo domain-containing protein</fullName>
    </recommendedName>
</protein>
<feature type="region of interest" description="Disordered" evidence="3">
    <location>
        <begin position="211"/>
        <end position="258"/>
    </location>
</feature>
<proteinExistence type="predicted"/>
<evidence type="ECO:0000313" key="6">
    <source>
        <dbReference type="EMBL" id="KAK6620295.1"/>
    </source>
</evidence>
<gene>
    <name evidence="5" type="ORF">RUM43_013649</name>
    <name evidence="6" type="ORF">RUM44_006696</name>
</gene>
<evidence type="ECO:0000256" key="3">
    <source>
        <dbReference type="SAM" id="MobiDB-lite"/>
    </source>
</evidence>
<feature type="region of interest" description="Disordered" evidence="3">
    <location>
        <begin position="373"/>
        <end position="402"/>
    </location>
</feature>
<feature type="compositionally biased region" description="Low complexity" evidence="3">
    <location>
        <begin position="165"/>
        <end position="180"/>
    </location>
</feature>
<dbReference type="SMART" id="SM00298">
    <property type="entry name" value="CHROMO"/>
    <property type="match status" value="1"/>
</dbReference>
<evidence type="ECO:0000313" key="5">
    <source>
        <dbReference type="EMBL" id="KAK6618456.1"/>
    </source>
</evidence>
<dbReference type="InterPro" id="IPR016197">
    <property type="entry name" value="Chromo-like_dom_sf"/>
</dbReference>
<organism evidence="5 8">
    <name type="scientific">Polyplax serrata</name>
    <name type="common">Common mouse louse</name>
    <dbReference type="NCBI Taxonomy" id="468196"/>
    <lineage>
        <taxon>Eukaryota</taxon>
        <taxon>Metazoa</taxon>
        <taxon>Ecdysozoa</taxon>
        <taxon>Arthropoda</taxon>
        <taxon>Hexapoda</taxon>
        <taxon>Insecta</taxon>
        <taxon>Pterygota</taxon>
        <taxon>Neoptera</taxon>
        <taxon>Paraneoptera</taxon>
        <taxon>Psocodea</taxon>
        <taxon>Troctomorpha</taxon>
        <taxon>Phthiraptera</taxon>
        <taxon>Anoplura</taxon>
        <taxon>Polyplacidae</taxon>
        <taxon>Polyplax</taxon>
    </lineage>
</organism>
<dbReference type="SUPFAM" id="SSF54160">
    <property type="entry name" value="Chromo domain-like"/>
    <property type="match status" value="1"/>
</dbReference>
<name>A0AAN8RSE4_POLSC</name>
<comment type="caution">
    <text evidence="5">The sequence shown here is derived from an EMBL/GenBank/DDBJ whole genome shotgun (WGS) entry which is preliminary data.</text>
</comment>
<dbReference type="InterPro" id="IPR023780">
    <property type="entry name" value="Chromo_domain"/>
</dbReference>
<sequence>MDGEPEQASVETDNTTKLPEKAEQEKTEDDVITAPNPPSAEMVKAAQEDVLQLDVLVCGKCQNVYHFIEAFSEHKNSSECDMETQVFKSNTNDSTPQLWAFLLWKASRTKDIGNQASPDWASSSWNLYQRWCKLAEDVRKTWIEAGKSLKSLTEMGRAKLDTQSTNTNKINTPIKTTMTPQQIQQHKQTLLELRKELEDDETEMMSTLGLIRGPKSTSVDSKGKKTNEKDAKENDGKSSTNKIIRKSIKPKEDGEESEKEEYVVEKIVAKRVNPKTKEPEYLLKWEGFPSDQNTWEELQNMGTCTKLVREFEKNLARQKARKAIEASKIHKNVLKIEELVQNSTPQNTRPIRTSAKKALDHFKEWVNIGTKRKYESEEDSDADDPKPKKQDTPDLSNLFKKKILGNSNSKTPVLVANSKGVVRVDPEQVPNLSSGVYILSSQSGLIKVDDPTAQKLTEAMKTEGKKFADSSNSKVMINETEIRKIPAKSVQPKIRLYKKDQQSGIVKKDSTLSPSVKIIQKSSMNKLPLPLRLTSPKINQQQIISKIGSPKTMSTPKQIILGQKKMRPLPGPIPSPLRPPILKPKVTIRTAPSTVKKQQQVRLGNFVNNTNKDRLNADKFSDDDFDGGLPDDFPKEDEPIAPPSPTRPLTLCPLTGEVLGKAEGEKTPPAEEENMLPEIEDDGMMRVEMSPGGTITQIITKPQGTLQQRKQQQSVLQKKQHTVAKIRTNNECLENTDQELISIEGEDGIIYQMIPEQQQMLINNGTFRVDSRVIQDENTADSENTEIVIRNGQIIQRTIQGNGDENSQDGSTILMQNESSNDQIILQTSEGGVYVTQEADGGGETVLTLDSAVQEAVASGTTIAEEGAEEVEVAEDGQQMVAQIVQAEPPTPGGGPRKVVLLLPDGSLIHTEMDEEQYQALEFEK</sequence>
<evidence type="ECO:0000256" key="2">
    <source>
        <dbReference type="ARBA" id="ARBA00023242"/>
    </source>
</evidence>
<dbReference type="EMBL" id="JAWJWF010000048">
    <property type="protein sequence ID" value="KAK6620295.1"/>
    <property type="molecule type" value="Genomic_DNA"/>
</dbReference>